<organism evidence="1 2">
    <name type="scientific">Ichthyophthirius multifiliis</name>
    <name type="common">White spot disease agent</name>
    <name type="synonym">Ich</name>
    <dbReference type="NCBI Taxonomy" id="5932"/>
    <lineage>
        <taxon>Eukaryota</taxon>
        <taxon>Sar</taxon>
        <taxon>Alveolata</taxon>
        <taxon>Ciliophora</taxon>
        <taxon>Intramacronucleata</taxon>
        <taxon>Oligohymenophorea</taxon>
        <taxon>Hymenostomatida</taxon>
        <taxon>Ophryoglenina</taxon>
        <taxon>Ichthyophthirius</taxon>
    </lineage>
</organism>
<dbReference type="AlphaFoldDB" id="G0QWA3"/>
<evidence type="ECO:0000313" key="2">
    <source>
        <dbReference type="Proteomes" id="UP000008983"/>
    </source>
</evidence>
<dbReference type="EMBL" id="GL983985">
    <property type="protein sequence ID" value="EGR30498.1"/>
    <property type="molecule type" value="Genomic_DNA"/>
</dbReference>
<protein>
    <submittedName>
        <fullName evidence="1">Uncharacterized protein</fullName>
    </submittedName>
</protein>
<dbReference type="RefSeq" id="XP_004032085.1">
    <property type="nucleotide sequence ID" value="XM_004032037.1"/>
</dbReference>
<dbReference type="GeneID" id="14906610"/>
<proteinExistence type="predicted"/>
<name>G0QWA3_ICHMU</name>
<reference evidence="1 2" key="1">
    <citation type="submission" date="2011-07" db="EMBL/GenBank/DDBJ databases">
        <authorList>
            <person name="Coyne R."/>
            <person name="Brami D."/>
            <person name="Johnson J."/>
            <person name="Hostetler J."/>
            <person name="Hannick L."/>
            <person name="Clark T."/>
            <person name="Cassidy-Hanley D."/>
            <person name="Inman J."/>
        </authorList>
    </citation>
    <scope>NUCLEOTIDE SEQUENCE [LARGE SCALE GENOMIC DNA]</scope>
    <source>
        <strain evidence="1 2">G5</strain>
    </source>
</reference>
<accession>G0QWA3</accession>
<evidence type="ECO:0000313" key="1">
    <source>
        <dbReference type="EMBL" id="EGR30498.1"/>
    </source>
</evidence>
<dbReference type="InParanoid" id="G0QWA3"/>
<dbReference type="Proteomes" id="UP000008983">
    <property type="component" value="Unassembled WGS sequence"/>
</dbReference>
<gene>
    <name evidence="1" type="ORF">IMG5_130490</name>
</gene>
<sequence length="246" mass="29436">MSKLSQLQQSGPIKGFQESQPLYQQQHNTTNSQHINIKEEDIDEEDINDQNLNQKFGKLGSKLLRCYKSLLLGQDEKFYQLSEKIIQNFINNGQSQVLNYLNEQDFIQEIQQYNFQIQIIQKKVKKNKIKKLLTKAMLQKILKKPLILQMQIYVLKWLKIKYFKWLLNKHLGDQKTKNNKKQQFNHKSNSDKILNFKQNLQLKMTNNLQFRVAYKYQKTSFLKANKKLKKNYLTNKKKNTKFTSKI</sequence>
<keyword evidence="2" id="KW-1185">Reference proteome</keyword>